<reference evidence="2" key="1">
    <citation type="submission" date="2022-11" db="UniProtKB">
        <authorList>
            <consortium name="WormBaseParasite"/>
        </authorList>
    </citation>
    <scope>IDENTIFICATION</scope>
</reference>
<dbReference type="AlphaFoldDB" id="A0A915LCV9"/>
<organism evidence="1 2">
    <name type="scientific">Romanomermis culicivorax</name>
    <name type="common">Nematode worm</name>
    <dbReference type="NCBI Taxonomy" id="13658"/>
    <lineage>
        <taxon>Eukaryota</taxon>
        <taxon>Metazoa</taxon>
        <taxon>Ecdysozoa</taxon>
        <taxon>Nematoda</taxon>
        <taxon>Enoplea</taxon>
        <taxon>Dorylaimia</taxon>
        <taxon>Mermithida</taxon>
        <taxon>Mermithoidea</taxon>
        <taxon>Mermithidae</taxon>
        <taxon>Romanomermis</taxon>
    </lineage>
</organism>
<dbReference type="Proteomes" id="UP000887565">
    <property type="component" value="Unplaced"/>
</dbReference>
<name>A0A915LCV9_ROMCU</name>
<proteinExistence type="predicted"/>
<accession>A0A915LCV9</accession>
<sequence length="64" mass="7314">MKALKEYGKVGGKALEEEKNMKKLTRKKKQNRESRALIIITPSSSTIKEWDNESTRQCSCEQGV</sequence>
<dbReference type="WBParaSite" id="nRc.2.0.1.t48173-RA">
    <property type="protein sequence ID" value="nRc.2.0.1.t48173-RA"/>
    <property type="gene ID" value="nRc.2.0.1.g48173"/>
</dbReference>
<keyword evidence="1" id="KW-1185">Reference proteome</keyword>
<evidence type="ECO:0000313" key="2">
    <source>
        <dbReference type="WBParaSite" id="nRc.2.0.1.t48173-RA"/>
    </source>
</evidence>
<evidence type="ECO:0000313" key="1">
    <source>
        <dbReference type="Proteomes" id="UP000887565"/>
    </source>
</evidence>
<protein>
    <submittedName>
        <fullName evidence="2">Uncharacterized protein</fullName>
    </submittedName>
</protein>